<proteinExistence type="predicted"/>
<reference evidence="3" key="1">
    <citation type="journal article" date="2019" name="Int. J. Syst. Evol. Microbiol.">
        <title>The Global Catalogue of Microorganisms (GCM) 10K type strain sequencing project: providing services to taxonomists for standard genome sequencing and annotation.</title>
        <authorList>
            <consortium name="The Broad Institute Genomics Platform"/>
            <consortium name="The Broad Institute Genome Sequencing Center for Infectious Disease"/>
            <person name="Wu L."/>
            <person name="Ma J."/>
        </authorList>
    </citation>
    <scope>NUCLEOTIDE SEQUENCE [LARGE SCALE GENOMIC DNA]</scope>
    <source>
        <strain evidence="3">DT92</strain>
    </source>
</reference>
<keyword evidence="3" id="KW-1185">Reference proteome</keyword>
<evidence type="ECO:0000313" key="3">
    <source>
        <dbReference type="Proteomes" id="UP001597344"/>
    </source>
</evidence>
<name>A0ABW5AVG3_9FLAO</name>
<dbReference type="RefSeq" id="WP_378319968.1">
    <property type="nucleotide sequence ID" value="NZ_JBHUHY010000007.1"/>
</dbReference>
<dbReference type="Proteomes" id="UP001597344">
    <property type="component" value="Unassembled WGS sequence"/>
</dbReference>
<accession>A0ABW5AVG3</accession>
<feature type="signal peptide" evidence="1">
    <location>
        <begin position="1"/>
        <end position="19"/>
    </location>
</feature>
<keyword evidence="1" id="KW-0732">Signal</keyword>
<gene>
    <name evidence="2" type="ORF">ACFSJT_09210</name>
</gene>
<dbReference type="EMBL" id="JBHUHY010000007">
    <property type="protein sequence ID" value="MFD2186969.1"/>
    <property type="molecule type" value="Genomic_DNA"/>
</dbReference>
<evidence type="ECO:0000256" key="1">
    <source>
        <dbReference type="SAM" id="SignalP"/>
    </source>
</evidence>
<feature type="chain" id="PRO_5045300658" evidence="1">
    <location>
        <begin position="20"/>
        <end position="153"/>
    </location>
</feature>
<protein>
    <submittedName>
        <fullName evidence="2">Uncharacterized protein</fullName>
    </submittedName>
</protein>
<comment type="caution">
    <text evidence="2">The sequence shown here is derived from an EMBL/GenBank/DDBJ whole genome shotgun (WGS) entry which is preliminary data.</text>
</comment>
<organism evidence="2 3">
    <name type="scientific">Aquimarina celericrescens</name>
    <dbReference type="NCBI Taxonomy" id="1964542"/>
    <lineage>
        <taxon>Bacteria</taxon>
        <taxon>Pseudomonadati</taxon>
        <taxon>Bacteroidota</taxon>
        <taxon>Flavobacteriia</taxon>
        <taxon>Flavobacteriales</taxon>
        <taxon>Flavobacteriaceae</taxon>
        <taxon>Aquimarina</taxon>
    </lineage>
</organism>
<sequence length="153" mass="17507">MKKVSFFILSMFLSLNSMGQTNDTWKLIYHNDKNGKIIEGNIDNLIKAVKSGKKIRIYWSSQRKDEPTKKVEHFTDAKFLTILSDTIVFAQIDPIIGQTPNFDTQTMKLKENLEWSLIAASNGKSDTMMRNMITGKILGHGQGSFAIKWYIKE</sequence>
<evidence type="ECO:0000313" key="2">
    <source>
        <dbReference type="EMBL" id="MFD2186969.1"/>
    </source>
</evidence>